<feature type="domain" description="ABC transmembrane type-1" evidence="12">
    <location>
        <begin position="743"/>
        <end position="1020"/>
    </location>
</feature>
<feature type="domain" description="ABC transporter" evidence="11">
    <location>
        <begin position="1059"/>
        <end position="1296"/>
    </location>
</feature>
<keyword evidence="6" id="KW-0067">ATP-binding</keyword>
<feature type="transmembrane region" description="Helical" evidence="10">
    <location>
        <begin position="969"/>
        <end position="1001"/>
    </location>
</feature>
<proteinExistence type="predicted"/>
<feature type="transmembrane region" description="Helical" evidence="10">
    <location>
        <begin position="851"/>
        <end position="871"/>
    </location>
</feature>
<feature type="transmembrane region" description="Helical" evidence="10">
    <location>
        <begin position="123"/>
        <end position="144"/>
    </location>
</feature>
<dbReference type="FunFam" id="1.20.1560.10:FF:000063">
    <property type="entry name" value="Multidrug resistance protein ABC transporter"/>
    <property type="match status" value="1"/>
</dbReference>
<keyword evidence="4" id="KW-0677">Repeat</keyword>
<dbReference type="CDD" id="cd18580">
    <property type="entry name" value="ABC_6TM_ABCC_D2"/>
    <property type="match status" value="1"/>
</dbReference>
<dbReference type="EMBL" id="QXFT01001806">
    <property type="protein sequence ID" value="KAE9309942.1"/>
    <property type="molecule type" value="Genomic_DNA"/>
</dbReference>
<dbReference type="Pfam" id="PF00664">
    <property type="entry name" value="ABC_membrane"/>
    <property type="match status" value="2"/>
</dbReference>
<protein>
    <submittedName>
        <fullName evidence="13">Multidrug resistance-associated protein 4</fullName>
    </submittedName>
</protein>
<feature type="transmembrane region" description="Helical" evidence="10">
    <location>
        <begin position="351"/>
        <end position="372"/>
    </location>
</feature>
<dbReference type="InterPro" id="IPR050173">
    <property type="entry name" value="ABC_transporter_C-like"/>
</dbReference>
<evidence type="ECO:0000256" key="1">
    <source>
        <dbReference type="ARBA" id="ARBA00004128"/>
    </source>
</evidence>
<evidence type="ECO:0000256" key="9">
    <source>
        <dbReference type="SAM" id="MobiDB-lite"/>
    </source>
</evidence>
<dbReference type="FunFam" id="3.40.50.300:FF:000163">
    <property type="entry name" value="Multidrug resistance-associated protein member 4"/>
    <property type="match status" value="1"/>
</dbReference>
<evidence type="ECO:0000256" key="4">
    <source>
        <dbReference type="ARBA" id="ARBA00022737"/>
    </source>
</evidence>
<keyword evidence="8 10" id="KW-0472">Membrane</keyword>
<dbReference type="CDD" id="cd18579">
    <property type="entry name" value="ABC_6TM_ABCC_D1"/>
    <property type="match status" value="1"/>
</dbReference>
<dbReference type="GO" id="GO:0005774">
    <property type="term" value="C:vacuolar membrane"/>
    <property type="evidence" value="ECO:0007669"/>
    <property type="project" value="UniProtKB-SubCell"/>
</dbReference>
<keyword evidence="7 10" id="KW-1133">Transmembrane helix</keyword>
<feature type="transmembrane region" description="Helical" evidence="10">
    <location>
        <begin position="877"/>
        <end position="897"/>
    </location>
</feature>
<dbReference type="PROSITE" id="PS00211">
    <property type="entry name" value="ABC_TRANSPORTER_1"/>
    <property type="match status" value="2"/>
</dbReference>
<keyword evidence="3 10" id="KW-0812">Transmembrane</keyword>
<feature type="transmembrane region" description="Helical" evidence="10">
    <location>
        <begin position="164"/>
        <end position="187"/>
    </location>
</feature>
<dbReference type="Pfam" id="PF00005">
    <property type="entry name" value="ABC_tran"/>
    <property type="match status" value="2"/>
</dbReference>
<dbReference type="InterPro" id="IPR011527">
    <property type="entry name" value="ABC1_TM_dom"/>
</dbReference>
<evidence type="ECO:0000256" key="3">
    <source>
        <dbReference type="ARBA" id="ARBA00022692"/>
    </source>
</evidence>
<dbReference type="CDD" id="cd03250">
    <property type="entry name" value="ABCC_MRP_domain1"/>
    <property type="match status" value="1"/>
</dbReference>
<feature type="transmembrane region" description="Helical" evidence="10">
    <location>
        <begin position="778"/>
        <end position="801"/>
    </location>
</feature>
<evidence type="ECO:0000313" key="14">
    <source>
        <dbReference type="EMBL" id="KAE9309942.1"/>
    </source>
</evidence>
<accession>A0A6A3JIQ4</accession>
<evidence type="ECO:0000256" key="7">
    <source>
        <dbReference type="ARBA" id="ARBA00022989"/>
    </source>
</evidence>
<keyword evidence="5" id="KW-0547">Nucleotide-binding</keyword>
<dbReference type="PROSITE" id="PS50893">
    <property type="entry name" value="ABC_TRANSPORTER_2"/>
    <property type="match status" value="2"/>
</dbReference>
<dbReference type="InterPro" id="IPR044726">
    <property type="entry name" value="ABCC_6TM_D2"/>
</dbReference>
<dbReference type="InterPro" id="IPR027417">
    <property type="entry name" value="P-loop_NTPase"/>
</dbReference>
<evidence type="ECO:0000313" key="13">
    <source>
        <dbReference type="EMBL" id="KAE8994989.1"/>
    </source>
</evidence>
<keyword evidence="15" id="KW-1185">Reference proteome</keyword>
<feature type="compositionally biased region" description="Basic and acidic residues" evidence="9">
    <location>
        <begin position="694"/>
        <end position="704"/>
    </location>
</feature>
<feature type="domain" description="ABC transporter" evidence="11">
    <location>
        <begin position="440"/>
        <end position="666"/>
    </location>
</feature>
<dbReference type="SMART" id="SM00382">
    <property type="entry name" value="AAA"/>
    <property type="match status" value="2"/>
</dbReference>
<feature type="domain" description="ABC transmembrane type-1" evidence="12">
    <location>
        <begin position="124"/>
        <end position="407"/>
    </location>
</feature>
<dbReference type="Proteomes" id="UP000434957">
    <property type="component" value="Unassembled WGS sequence"/>
</dbReference>
<evidence type="ECO:0000313" key="16">
    <source>
        <dbReference type="Proteomes" id="UP000435112"/>
    </source>
</evidence>
<evidence type="ECO:0000313" key="15">
    <source>
        <dbReference type="Proteomes" id="UP000434957"/>
    </source>
</evidence>
<feature type="transmembrane region" description="Helical" evidence="10">
    <location>
        <begin position="265"/>
        <end position="284"/>
    </location>
</feature>
<dbReference type="InterPro" id="IPR003593">
    <property type="entry name" value="AAA+_ATPase"/>
</dbReference>
<organism evidence="13 16">
    <name type="scientific">Phytophthora rubi</name>
    <dbReference type="NCBI Taxonomy" id="129364"/>
    <lineage>
        <taxon>Eukaryota</taxon>
        <taxon>Sar</taxon>
        <taxon>Stramenopiles</taxon>
        <taxon>Oomycota</taxon>
        <taxon>Peronosporomycetes</taxon>
        <taxon>Peronosporales</taxon>
        <taxon>Peronosporaceae</taxon>
        <taxon>Phytophthora</taxon>
    </lineage>
</organism>
<sequence>MPPQHRAADPEPDAVAGVFHELRSPHTTTQNDTPVHEDKASPLDSANLLSVATIWWLQPLLRRGYNAPLTEDSVWELPKKDQSRRLQGRFDDSWTHQARTLIKKKYNRPNVNVALWAATKDKIAVATGLYMLSASLTLLQPFLIKAILESLEGERNLFGISSGYGLAVFLGCVAFCGATAINSAQFLTARAGCNARMVVINSVFQKILRLSATARRTMNSGEVVTLAGVDSERVMEAYTIGLWCLISPVILIAVCILIGTQMDVYVGLAVAVTSVAIMFGAFTTSKHIGIYRRRISTISANRVKLTNEVLLGIRVIKFYAWEDSINDTIREIRGQEVALMRRYNYLRLTNAVLMFLAPTILNMVCFVVYILLGNTLDVATAFVTLALTNSCKMAFSIFANASVAVSEAITSTGRLSDFLVAGEVEESAHQLNLEHGKAVVSFQDADFQWVKDSPAPKLSNITFTLQPGTLTVVVGPVGSGKSSLVNAILGEMHQLRGTRQVRGDVAYASQQAWIQNLTVRDNILFGEPYDADHYSRVVTACQLLPDFEMLEQGDQTEIGERGINLSGGQKARVGVARAMYRARKFDFVVLDDPLSALDVHVANAVFSDGLMGIAQGTTRFLVLNSHYHLLQFADRVLVMSEGQIVGDGTLEQLKGDFSFLATSPRGKTVDTLEEPEQGEVKQEREQQQPTESTLTKDEGGDVKKNKTPKKLIVEEDRRVGSVRMKTYVKYLAASEWNGYILTATILILFTVAQVSLFFCDWFLSQWSKGAVDLSQKNLMAVYVGIVVASLILTFIRCVYYMEICMRCSGKLHFNYIHKVLGAPVTTFFDVTPVGRILNRFSRDLDQVDNPLPYFSLWMMLYIFQMSSAFIVCAAADPYVLILYIPVGYAFMFTIRVYQSSARELKRLDSTSRSPFLNLVSETISGIETVRAYKMVDQFSSHCEALLNNNAKFFLLFQSSSRWFAMRTDWLVSVIIAAVAILAIATKSSLGAAVAGLGLTYASQLTSSFQRMTTLTTQVENIMTCFERIAHYGSLDEEGYTRTASNKDSLSVDWPRTGAVVFESVSMRYRDDLPLVLKGVSFSVASGEKVGICGRTGSGKSSLMSVLFRVVEIPTTGRVLIDGVDIATITVHQLRTKLTIIPQDPMLFSGSLRMNLDPFAEKSDAELFQVLRKVHLSDTVAAWGKGLDYEVAEKGENLSVGQRQLMCIARALIRDSKVIVMDEATANVDQESDKLIQQTMKESFGGGDSTVLCIAHRIETIMDSDKILVLDAGEVVEYDTPSALLQVKNGVFQSLVESGKVVGILG</sequence>
<dbReference type="PANTHER" id="PTHR24223">
    <property type="entry name" value="ATP-BINDING CASSETTE SUB-FAMILY C"/>
    <property type="match status" value="1"/>
</dbReference>
<evidence type="ECO:0000256" key="5">
    <source>
        <dbReference type="ARBA" id="ARBA00022741"/>
    </source>
</evidence>
<dbReference type="SUPFAM" id="SSF90123">
    <property type="entry name" value="ABC transporter transmembrane region"/>
    <property type="match status" value="2"/>
</dbReference>
<keyword evidence="2" id="KW-0813">Transport</keyword>
<dbReference type="SUPFAM" id="SSF52540">
    <property type="entry name" value="P-loop containing nucleoside triphosphate hydrolases"/>
    <property type="match status" value="2"/>
</dbReference>
<dbReference type="Proteomes" id="UP000435112">
    <property type="component" value="Unassembled WGS sequence"/>
</dbReference>
<evidence type="ECO:0000259" key="12">
    <source>
        <dbReference type="PROSITE" id="PS50929"/>
    </source>
</evidence>
<evidence type="ECO:0000259" key="11">
    <source>
        <dbReference type="PROSITE" id="PS50893"/>
    </source>
</evidence>
<dbReference type="Gene3D" id="1.20.1560.10">
    <property type="entry name" value="ABC transporter type 1, transmembrane domain"/>
    <property type="match status" value="2"/>
</dbReference>
<evidence type="ECO:0000256" key="6">
    <source>
        <dbReference type="ARBA" id="ARBA00022840"/>
    </source>
</evidence>
<dbReference type="InterPro" id="IPR017871">
    <property type="entry name" value="ABC_transporter-like_CS"/>
</dbReference>
<evidence type="ECO:0000256" key="2">
    <source>
        <dbReference type="ARBA" id="ARBA00022448"/>
    </source>
</evidence>
<comment type="caution">
    <text evidence="13">The sequence shown here is derived from an EMBL/GenBank/DDBJ whole genome shotgun (WGS) entry which is preliminary data.</text>
</comment>
<dbReference type="InterPro" id="IPR003439">
    <property type="entry name" value="ABC_transporter-like_ATP-bd"/>
</dbReference>
<dbReference type="CDD" id="cd03244">
    <property type="entry name" value="ABCC_MRP_domain2"/>
    <property type="match status" value="1"/>
</dbReference>
<comment type="subcellular location">
    <subcellularLocation>
        <location evidence="1">Vacuole membrane</location>
        <topology evidence="1">Multi-pass membrane protein</topology>
    </subcellularLocation>
</comment>
<dbReference type="InterPro" id="IPR044746">
    <property type="entry name" value="ABCC_6TM_D1"/>
</dbReference>
<feature type="region of interest" description="Disordered" evidence="9">
    <location>
        <begin position="668"/>
        <end position="707"/>
    </location>
</feature>
<dbReference type="OrthoDB" id="6500128at2759"/>
<gene>
    <name evidence="13" type="ORF">PR002_g19756</name>
    <name evidence="14" type="ORF">PR003_g20383</name>
</gene>
<dbReference type="FunFam" id="3.40.50.300:FF:000997">
    <property type="entry name" value="Multidrug resistance-associated protein 1"/>
    <property type="match status" value="1"/>
</dbReference>
<dbReference type="Gene3D" id="3.40.50.300">
    <property type="entry name" value="P-loop containing nucleotide triphosphate hydrolases"/>
    <property type="match status" value="2"/>
</dbReference>
<dbReference type="GO" id="GO:0005524">
    <property type="term" value="F:ATP binding"/>
    <property type="evidence" value="ECO:0007669"/>
    <property type="project" value="UniProtKB-KW"/>
</dbReference>
<feature type="transmembrane region" description="Helical" evidence="10">
    <location>
        <begin position="739"/>
        <end position="758"/>
    </location>
</feature>
<reference evidence="13 16" key="1">
    <citation type="submission" date="2018-09" db="EMBL/GenBank/DDBJ databases">
        <title>Genomic investigation of the strawberry pathogen Phytophthora fragariae indicates pathogenicity is determined by transcriptional variation in three key races.</title>
        <authorList>
            <person name="Adams T.M."/>
            <person name="Armitage A.D."/>
            <person name="Sobczyk M.K."/>
            <person name="Bates H.J."/>
            <person name="Dunwell J.M."/>
            <person name="Nellist C.F."/>
            <person name="Harrison R.J."/>
        </authorList>
    </citation>
    <scope>NUCLEOTIDE SEQUENCE [LARGE SCALE GENOMIC DNA]</scope>
    <source>
        <strain evidence="13 16">SCRP324</strain>
        <strain evidence="14 15">SCRP333</strain>
    </source>
</reference>
<feature type="transmembrane region" description="Helical" evidence="10">
    <location>
        <begin position="378"/>
        <end position="399"/>
    </location>
</feature>
<dbReference type="InterPro" id="IPR036640">
    <property type="entry name" value="ABC1_TM_sf"/>
</dbReference>
<dbReference type="GO" id="GO:0140359">
    <property type="term" value="F:ABC-type transporter activity"/>
    <property type="evidence" value="ECO:0007669"/>
    <property type="project" value="InterPro"/>
</dbReference>
<dbReference type="PANTHER" id="PTHR24223:SF443">
    <property type="entry name" value="MULTIDRUG-RESISTANCE LIKE PROTEIN 1, ISOFORM I"/>
    <property type="match status" value="1"/>
</dbReference>
<dbReference type="GO" id="GO:0016887">
    <property type="term" value="F:ATP hydrolysis activity"/>
    <property type="evidence" value="ECO:0007669"/>
    <property type="project" value="InterPro"/>
</dbReference>
<evidence type="ECO:0000256" key="10">
    <source>
        <dbReference type="SAM" id="Phobius"/>
    </source>
</evidence>
<evidence type="ECO:0000256" key="8">
    <source>
        <dbReference type="ARBA" id="ARBA00023136"/>
    </source>
</evidence>
<feature type="transmembrane region" description="Helical" evidence="10">
    <location>
        <begin position="240"/>
        <end position="259"/>
    </location>
</feature>
<name>A0A6A3JIQ4_9STRA</name>
<dbReference type="PROSITE" id="PS50929">
    <property type="entry name" value="ABC_TM1F"/>
    <property type="match status" value="2"/>
</dbReference>
<dbReference type="EMBL" id="QXFU01001818">
    <property type="protein sequence ID" value="KAE8994989.1"/>
    <property type="molecule type" value="Genomic_DNA"/>
</dbReference>